<keyword evidence="2" id="KW-0812">Transmembrane</keyword>
<feature type="compositionally biased region" description="Basic and acidic residues" evidence="1">
    <location>
        <begin position="69"/>
        <end position="84"/>
    </location>
</feature>
<keyword evidence="2" id="KW-0472">Membrane</keyword>
<reference evidence="3 4" key="1">
    <citation type="submission" date="2016-10" db="EMBL/GenBank/DDBJ databases">
        <authorList>
            <person name="de Groot N.N."/>
        </authorList>
    </citation>
    <scope>NUCLEOTIDE SEQUENCE [LARGE SCALE GENOMIC DNA]</scope>
    <source>
        <strain evidence="3 4">AR67</strain>
    </source>
</reference>
<feature type="region of interest" description="Disordered" evidence="1">
    <location>
        <begin position="29"/>
        <end position="93"/>
    </location>
</feature>
<feature type="region of interest" description="Disordered" evidence="1">
    <location>
        <begin position="849"/>
        <end position="898"/>
    </location>
</feature>
<feature type="compositionally biased region" description="Acidic residues" evidence="1">
    <location>
        <begin position="889"/>
        <end position="898"/>
    </location>
</feature>
<feature type="region of interest" description="Disordered" evidence="1">
    <location>
        <begin position="359"/>
        <end position="390"/>
    </location>
</feature>
<feature type="compositionally biased region" description="Basic and acidic residues" evidence="1">
    <location>
        <begin position="227"/>
        <end position="246"/>
    </location>
</feature>
<accession>A0A1I1HKV7</accession>
<feature type="transmembrane region" description="Helical" evidence="2">
    <location>
        <begin position="398"/>
        <end position="420"/>
    </location>
</feature>
<dbReference type="InterPro" id="IPR025945">
    <property type="entry name" value="DHHW"/>
</dbReference>
<protein>
    <submittedName>
        <fullName evidence="3">DHHW protein</fullName>
    </submittedName>
</protein>
<feature type="region of interest" description="Disordered" evidence="1">
    <location>
        <begin position="227"/>
        <end position="346"/>
    </location>
</feature>
<evidence type="ECO:0000313" key="4">
    <source>
        <dbReference type="Proteomes" id="UP000182192"/>
    </source>
</evidence>
<name>A0A1I1HKV7_RUMAL</name>
<keyword evidence="2" id="KW-1133">Transmembrane helix</keyword>
<proteinExistence type="predicted"/>
<feature type="compositionally biased region" description="Basic and acidic residues" evidence="1">
    <location>
        <begin position="359"/>
        <end position="382"/>
    </location>
</feature>
<gene>
    <name evidence="3" type="ORF">SAMN02910406_01399</name>
</gene>
<dbReference type="Proteomes" id="UP000182192">
    <property type="component" value="Unassembled WGS sequence"/>
</dbReference>
<sequence>MMDNKNNKHSPAFDLEALTKAYERSLNDVTLGGKDIPTPESRRTARNTKPVGELKSFVPEDFTPASEGAAEHDKIVDKIREDRRKRSHSIWTDSPLLKPKKSVWIDGEDEPEETQQTPVTQPVYGTPAQPVPTVQQQAPVKRQLPPDFVAPLPVMTQPPKPAPVPDFGEVVGAAMGVTHKQELVMNVDSHGDARVREVSHRAGRLKAADSPNKRTVSLKMPISKMNLDDLRDPVPEKKPEAPKKAETSAVTEKIQPAESPKFTDKTAEFSIAGAKAEKPETEKFSAAAVKPAVSARPSAETSAEPKQPENVKPAVKSPAPEVSATAPVRKKTVPAEDTAEKSTNSEELYDFADMIHKVRSNKKDRPGDTAEKSARRSSESKKKSASKRQKTKNHELEFRFINCIMCVGMVFAIFFSLLFMERESGFINSENRNLAEFPSFSIKDYFSGKYTKAIDDYFTDTIPGREELKKFGAAYDRMKGIVLGGAKVSGTHKTAEKETLDEEKRAAVTTVTANTDPKAITTTKAKDKDGKKTTTKKEEVVKLPEILDDGVLEGDVIVFGKGKDVRAVAGYYGMFETGALYAKTINKYKEEMPEINVYNMTIPTSAAYYMPKNFKDTVSDQKDNIDNIASELSGIINVDVYDAIGAHTDEYIYSRTDHHWQPLGAYYAGKVFAEKAGVKYADLKTYEKCKIDGFLGTMYAYSNYDSELEANPDTFIYYKPDNEYTTTYYNTDFTNGEVGSMFFDFAEGVNCYSAILGQDEEITEVTTDADNGRTLVIFKDSFGNALVPFLTHSFEKIYVCDFRYFDENAIEFCRAVGCTDLLFSISITSCSTEMHITAINNNRVQDSAVPLEIQSEEPEESQPEEKPEENESKPDDGNADSTSEKDDNTDNADDGYED</sequence>
<dbReference type="Pfam" id="PF14286">
    <property type="entry name" value="DHHW"/>
    <property type="match status" value="1"/>
</dbReference>
<evidence type="ECO:0000313" key="3">
    <source>
        <dbReference type="EMBL" id="SFC24594.1"/>
    </source>
</evidence>
<feature type="compositionally biased region" description="Basic and acidic residues" evidence="1">
    <location>
        <begin position="863"/>
        <end position="888"/>
    </location>
</feature>
<organism evidence="3 4">
    <name type="scientific">Ruminococcus albus</name>
    <dbReference type="NCBI Taxonomy" id="1264"/>
    <lineage>
        <taxon>Bacteria</taxon>
        <taxon>Bacillati</taxon>
        <taxon>Bacillota</taxon>
        <taxon>Clostridia</taxon>
        <taxon>Eubacteriales</taxon>
        <taxon>Oscillospiraceae</taxon>
        <taxon>Ruminococcus</taxon>
    </lineage>
</organism>
<dbReference type="AlphaFoldDB" id="A0A1I1HKV7"/>
<dbReference type="EMBL" id="FOKQ01000009">
    <property type="protein sequence ID" value="SFC24594.1"/>
    <property type="molecule type" value="Genomic_DNA"/>
</dbReference>
<dbReference type="OrthoDB" id="175771at2"/>
<evidence type="ECO:0000256" key="2">
    <source>
        <dbReference type="SAM" id="Phobius"/>
    </source>
</evidence>
<evidence type="ECO:0000256" key="1">
    <source>
        <dbReference type="SAM" id="MobiDB-lite"/>
    </source>
</evidence>